<sequence>MKISIRALDGDISQYKELLEKSFDYERHYNVYHTKWIMRTEYKLDELKDVEINTVKELFDAFKEFEGYAYDGCQLAVNIDANIIYIFNRSVE</sequence>
<dbReference type="Proteomes" id="UP000036202">
    <property type="component" value="Chromosome"/>
</dbReference>
<dbReference type="EMBL" id="CP011974">
    <property type="protein sequence ID" value="AKO92003.1"/>
    <property type="molecule type" value="Genomic_DNA"/>
</dbReference>
<dbReference type="AlphaFoldDB" id="A0A0H4KUM7"/>
<dbReference type="RefSeq" id="WP_046216964.1">
    <property type="nucleotide sequence ID" value="NZ_CP011974.1"/>
</dbReference>
<proteinExistence type="predicted"/>
<reference evidence="1 2" key="1">
    <citation type="journal article" date="2015" name="PLoS ONE">
        <title>Genome Sequence of Bacillus endophyticus and Analysis of Its Companion Mechanism in the Ketogulonigenium vulgare-Bacillus Strain Consortium.</title>
        <authorList>
            <person name="Jia N."/>
            <person name="Du J."/>
            <person name="Ding M.Z."/>
            <person name="Gao F."/>
            <person name="Yuan Y.J."/>
        </authorList>
    </citation>
    <scope>NUCLEOTIDE SEQUENCE [LARGE SCALE GENOMIC DNA]</scope>
    <source>
        <strain evidence="1 2">Hbe603</strain>
    </source>
</reference>
<name>A0A0H4KUM7_9BACI</name>
<dbReference type="KEGG" id="beo:BEH_07750"/>
<evidence type="ECO:0000313" key="2">
    <source>
        <dbReference type="Proteomes" id="UP000036202"/>
    </source>
</evidence>
<gene>
    <name evidence="1" type="ORF">BEH_07750</name>
</gene>
<accession>A0A0H4KUM7</accession>
<organism evidence="1 2">
    <name type="scientific">Priestia filamentosa</name>
    <dbReference type="NCBI Taxonomy" id="1402861"/>
    <lineage>
        <taxon>Bacteria</taxon>
        <taxon>Bacillati</taxon>
        <taxon>Bacillota</taxon>
        <taxon>Bacilli</taxon>
        <taxon>Bacillales</taxon>
        <taxon>Bacillaceae</taxon>
        <taxon>Priestia</taxon>
    </lineage>
</organism>
<dbReference type="PATRIC" id="fig|135735.6.peg.1584"/>
<keyword evidence="2" id="KW-1185">Reference proteome</keyword>
<reference evidence="2" key="2">
    <citation type="submission" date="2015-06" db="EMBL/GenBank/DDBJ databases">
        <title>Genome Sequence of Bacillus endophyticus and Analysis of its Companion Mechanism in the Ketogulonigenium vulgare-Bacillus strain Consortium.</title>
        <authorList>
            <person name="Jia N."/>
            <person name="Du J."/>
            <person name="Ding M.-Z."/>
            <person name="Gao F."/>
            <person name="Yuan Y.-J."/>
        </authorList>
    </citation>
    <scope>NUCLEOTIDE SEQUENCE [LARGE SCALE GENOMIC DNA]</scope>
    <source>
        <strain evidence="2">Hbe603</strain>
    </source>
</reference>
<evidence type="ECO:0000313" key="1">
    <source>
        <dbReference type="EMBL" id="AKO92003.1"/>
    </source>
</evidence>
<protein>
    <submittedName>
        <fullName evidence="1">Uncharacterized protein</fullName>
    </submittedName>
</protein>